<evidence type="ECO:0000256" key="1">
    <source>
        <dbReference type="SAM" id="MobiDB-lite"/>
    </source>
</evidence>
<proteinExistence type="predicted"/>
<dbReference type="Proteomes" id="UP001219525">
    <property type="component" value="Unassembled WGS sequence"/>
</dbReference>
<dbReference type="EMBL" id="JARJCW010000001">
    <property type="protein sequence ID" value="KAJ7230137.1"/>
    <property type="molecule type" value="Genomic_DNA"/>
</dbReference>
<keyword evidence="3" id="KW-1185">Reference proteome</keyword>
<sequence length="394" mass="42783">MLDASVHTDMSWRRLGLVLMVPQANKDGPKRVLLTHSTSFEDALDTIHGTIGCADVARKPQLLYKLSSAPAKGPGIDLESEDDWGGCLEDVTVAEAKKNVSITIIVSDRYMASLRATRGGRRGAGSKGKSKQPPPLLDLEHAESGDDDFDDGLGIMEKETKSLQQLQKHHASCRLCGDTKACKVDRAGNHHHLTHSQLRGWARALAANTYDVTLVKPPRDELFTMFHAHGNRAGPGAKSAAAAGPSSHMAAMQPMLGMPPYQYMPWAQFGHGLAIPGTPDTPTPEPRSFRPTEASSSSAVASAFLSSDPPDLDAANPYALISDFISRLDQHAPKRALPACLSRIEDQDFYHIDELANLQTADALVEQFGLTKGNAEFLLAKIRDEIKRVNRARK</sequence>
<comment type="caution">
    <text evidence="2">The sequence shown here is derived from an EMBL/GenBank/DDBJ whole genome shotgun (WGS) entry which is preliminary data.</text>
</comment>
<organism evidence="2 3">
    <name type="scientific">Mycena pura</name>
    <dbReference type="NCBI Taxonomy" id="153505"/>
    <lineage>
        <taxon>Eukaryota</taxon>
        <taxon>Fungi</taxon>
        <taxon>Dikarya</taxon>
        <taxon>Basidiomycota</taxon>
        <taxon>Agaricomycotina</taxon>
        <taxon>Agaricomycetes</taxon>
        <taxon>Agaricomycetidae</taxon>
        <taxon>Agaricales</taxon>
        <taxon>Marasmiineae</taxon>
        <taxon>Mycenaceae</taxon>
        <taxon>Mycena</taxon>
    </lineage>
</organism>
<name>A0AAD7E6B8_9AGAR</name>
<feature type="region of interest" description="Disordered" evidence="1">
    <location>
        <begin position="116"/>
        <end position="143"/>
    </location>
</feature>
<protein>
    <submittedName>
        <fullName evidence="2">Uncharacterized protein</fullName>
    </submittedName>
</protein>
<reference evidence="2" key="1">
    <citation type="submission" date="2023-03" db="EMBL/GenBank/DDBJ databases">
        <title>Massive genome expansion in bonnet fungi (Mycena s.s.) driven by repeated elements and novel gene families across ecological guilds.</title>
        <authorList>
            <consortium name="Lawrence Berkeley National Laboratory"/>
            <person name="Harder C.B."/>
            <person name="Miyauchi S."/>
            <person name="Viragh M."/>
            <person name="Kuo A."/>
            <person name="Thoen E."/>
            <person name="Andreopoulos B."/>
            <person name="Lu D."/>
            <person name="Skrede I."/>
            <person name="Drula E."/>
            <person name="Henrissat B."/>
            <person name="Morin E."/>
            <person name="Kohler A."/>
            <person name="Barry K."/>
            <person name="LaButti K."/>
            <person name="Morin E."/>
            <person name="Salamov A."/>
            <person name="Lipzen A."/>
            <person name="Mereny Z."/>
            <person name="Hegedus B."/>
            <person name="Baldrian P."/>
            <person name="Stursova M."/>
            <person name="Weitz H."/>
            <person name="Taylor A."/>
            <person name="Grigoriev I.V."/>
            <person name="Nagy L.G."/>
            <person name="Martin F."/>
            <person name="Kauserud H."/>
        </authorList>
    </citation>
    <scope>NUCLEOTIDE SEQUENCE</scope>
    <source>
        <strain evidence="2">9144</strain>
    </source>
</reference>
<gene>
    <name evidence="2" type="ORF">GGX14DRAFT_507989</name>
</gene>
<accession>A0AAD7E6B8</accession>
<evidence type="ECO:0000313" key="2">
    <source>
        <dbReference type="EMBL" id="KAJ7230137.1"/>
    </source>
</evidence>
<evidence type="ECO:0000313" key="3">
    <source>
        <dbReference type="Proteomes" id="UP001219525"/>
    </source>
</evidence>
<dbReference type="AlphaFoldDB" id="A0AAD7E6B8"/>
<feature type="region of interest" description="Disordered" evidence="1">
    <location>
        <begin position="274"/>
        <end position="294"/>
    </location>
</feature>